<gene>
    <name evidence="2" type="ORF">SAMN04488004_13521</name>
</gene>
<reference evidence="3" key="1">
    <citation type="submission" date="2016-10" db="EMBL/GenBank/DDBJ databases">
        <authorList>
            <person name="Varghese N."/>
            <person name="Submissions S."/>
        </authorList>
    </citation>
    <scope>NUCLEOTIDE SEQUENCE [LARGE SCALE GENOMIC DNA]</scope>
    <source>
        <strain evidence="3">DSM 16199</strain>
    </source>
</reference>
<keyword evidence="3" id="KW-1185">Reference proteome</keyword>
<proteinExistence type="predicted"/>
<feature type="region of interest" description="Disordered" evidence="1">
    <location>
        <begin position="25"/>
        <end position="44"/>
    </location>
</feature>
<feature type="region of interest" description="Disordered" evidence="1">
    <location>
        <begin position="1"/>
        <end position="20"/>
    </location>
</feature>
<sequence length="44" mass="4885">MSKGDKQRGSKEAKKPKKEAVKVLATADFNKGKTPLNINDKKKK</sequence>
<dbReference type="RefSeq" id="WP_090191786.1">
    <property type="nucleotide sequence ID" value="NZ_CAXYBM010000006.1"/>
</dbReference>
<accession>A0A1I4JBU3</accession>
<protein>
    <submittedName>
        <fullName evidence="2">Uncharacterized protein</fullName>
    </submittedName>
</protein>
<organism evidence="2 3">
    <name type="scientific">Loktanella salsilacus</name>
    <dbReference type="NCBI Taxonomy" id="195913"/>
    <lineage>
        <taxon>Bacteria</taxon>
        <taxon>Pseudomonadati</taxon>
        <taxon>Pseudomonadota</taxon>
        <taxon>Alphaproteobacteria</taxon>
        <taxon>Rhodobacterales</taxon>
        <taxon>Roseobacteraceae</taxon>
        <taxon>Loktanella</taxon>
    </lineage>
</organism>
<name>A0A1I4JBU3_9RHOB</name>
<evidence type="ECO:0000256" key="1">
    <source>
        <dbReference type="SAM" id="MobiDB-lite"/>
    </source>
</evidence>
<dbReference type="AlphaFoldDB" id="A0A1I4JBU3"/>
<dbReference type="EMBL" id="FOTF01000035">
    <property type="protein sequence ID" value="SFL64038.1"/>
    <property type="molecule type" value="Genomic_DNA"/>
</dbReference>
<evidence type="ECO:0000313" key="2">
    <source>
        <dbReference type="EMBL" id="SFL64038.1"/>
    </source>
</evidence>
<evidence type="ECO:0000313" key="3">
    <source>
        <dbReference type="Proteomes" id="UP000199550"/>
    </source>
</evidence>
<dbReference type="Proteomes" id="UP000199550">
    <property type="component" value="Unassembled WGS sequence"/>
</dbReference>